<keyword evidence="2" id="KW-0560">Oxidoreductase</keyword>
<organism evidence="4 5">
    <name type="scientific">Anaeromyxobacter oryzae</name>
    <dbReference type="NCBI Taxonomy" id="2918170"/>
    <lineage>
        <taxon>Bacteria</taxon>
        <taxon>Pseudomonadati</taxon>
        <taxon>Myxococcota</taxon>
        <taxon>Myxococcia</taxon>
        <taxon>Myxococcales</taxon>
        <taxon>Cystobacterineae</taxon>
        <taxon>Anaeromyxobacteraceae</taxon>
        <taxon>Anaeromyxobacter</taxon>
    </lineage>
</organism>
<proteinExistence type="inferred from homology"/>
<dbReference type="PANTHER" id="PTHR43639:SF1">
    <property type="entry name" value="SHORT-CHAIN DEHYDROGENASE_REDUCTASE FAMILY PROTEIN"/>
    <property type="match status" value="1"/>
</dbReference>
<dbReference type="InterPro" id="IPR036291">
    <property type="entry name" value="NAD(P)-bd_dom_sf"/>
</dbReference>
<comment type="similarity">
    <text evidence="1">Belongs to the short-chain dehydrogenases/reductases (SDR) family.</text>
</comment>
<evidence type="ECO:0000313" key="4">
    <source>
        <dbReference type="EMBL" id="BDG06112.1"/>
    </source>
</evidence>
<dbReference type="CDD" id="cd05233">
    <property type="entry name" value="SDR_c"/>
    <property type="match status" value="1"/>
</dbReference>
<reference evidence="5" key="1">
    <citation type="journal article" date="2022" name="Int. J. Syst. Evol. Microbiol.">
        <title>Anaeromyxobacter oryzae sp. nov., Anaeromyxobacter diazotrophicus sp. nov. and Anaeromyxobacter paludicola sp. nov., isolated from paddy soils.</title>
        <authorList>
            <person name="Itoh H."/>
            <person name="Xu Z."/>
            <person name="Mise K."/>
            <person name="Masuda Y."/>
            <person name="Ushijima N."/>
            <person name="Hayakawa C."/>
            <person name="Shiratori Y."/>
            <person name="Senoo K."/>
        </authorList>
    </citation>
    <scope>NUCLEOTIDE SEQUENCE [LARGE SCALE GENOMIC DNA]</scope>
    <source>
        <strain evidence="5">Red232</strain>
    </source>
</reference>
<dbReference type="SUPFAM" id="SSF51735">
    <property type="entry name" value="NAD(P)-binding Rossmann-fold domains"/>
    <property type="match status" value="1"/>
</dbReference>
<keyword evidence="5" id="KW-1185">Reference proteome</keyword>
<dbReference type="Gene3D" id="3.40.50.720">
    <property type="entry name" value="NAD(P)-binding Rossmann-like Domain"/>
    <property type="match status" value="1"/>
</dbReference>
<dbReference type="PROSITE" id="PS00061">
    <property type="entry name" value="ADH_SHORT"/>
    <property type="match status" value="1"/>
</dbReference>
<dbReference type="SMART" id="SM00822">
    <property type="entry name" value="PKS_KR"/>
    <property type="match status" value="1"/>
</dbReference>
<accession>A0ABM7X2U3</accession>
<dbReference type="PANTHER" id="PTHR43639">
    <property type="entry name" value="OXIDOREDUCTASE, SHORT-CHAIN DEHYDROGENASE/REDUCTASE FAMILY (AFU_ORTHOLOGUE AFUA_5G02870)"/>
    <property type="match status" value="1"/>
</dbReference>
<evidence type="ECO:0000259" key="3">
    <source>
        <dbReference type="SMART" id="SM00822"/>
    </source>
</evidence>
<protein>
    <submittedName>
        <fullName evidence="4">3-ketoacyl-ACP reductase</fullName>
    </submittedName>
</protein>
<dbReference type="InterPro" id="IPR020904">
    <property type="entry name" value="Sc_DH/Rdtase_CS"/>
</dbReference>
<feature type="domain" description="Ketoreductase" evidence="3">
    <location>
        <begin position="13"/>
        <end position="193"/>
    </location>
</feature>
<dbReference type="Proteomes" id="UP001162891">
    <property type="component" value="Chromosome"/>
</dbReference>
<dbReference type="RefSeq" id="WP_248355424.1">
    <property type="nucleotide sequence ID" value="NZ_AP025591.1"/>
</dbReference>
<dbReference type="PRINTS" id="PR00080">
    <property type="entry name" value="SDRFAMILY"/>
</dbReference>
<dbReference type="PRINTS" id="PR00081">
    <property type="entry name" value="GDHRDH"/>
</dbReference>
<dbReference type="Pfam" id="PF13561">
    <property type="entry name" value="adh_short_C2"/>
    <property type="match status" value="1"/>
</dbReference>
<dbReference type="InterPro" id="IPR057326">
    <property type="entry name" value="KR_dom"/>
</dbReference>
<dbReference type="InterPro" id="IPR002347">
    <property type="entry name" value="SDR_fam"/>
</dbReference>
<sequence length="262" mass="27121">MKIVARYDDLAGRRALVTGGSSGIGLGVAEALLDQGAKVAIHYRSNRAAAEALAARHPGRAFPVGADLGTEQGCVRCVADASQALCGLDQLVHSAAIWNEGPIGAITGPQLEEIFRVNTFSAFYLVREALPHLGRGGRGNVIFIGSTAGQRGEARHGHYAATKGALQSLAMSLAVELAPSTRVNVVSPGWVRTPMAEPELRTVGAAIAGALPNRRVGEVEDVVHAVLYLASEASGHLVGEDLCVSGGALLVVPRGQIVAREG</sequence>
<gene>
    <name evidence="4" type="ORF">AMOR_51080</name>
</gene>
<evidence type="ECO:0000313" key="5">
    <source>
        <dbReference type="Proteomes" id="UP001162891"/>
    </source>
</evidence>
<name>A0ABM7X2U3_9BACT</name>
<evidence type="ECO:0000256" key="2">
    <source>
        <dbReference type="ARBA" id="ARBA00023002"/>
    </source>
</evidence>
<dbReference type="EMBL" id="AP025591">
    <property type="protein sequence ID" value="BDG06112.1"/>
    <property type="molecule type" value="Genomic_DNA"/>
</dbReference>
<evidence type="ECO:0000256" key="1">
    <source>
        <dbReference type="ARBA" id="ARBA00006484"/>
    </source>
</evidence>